<dbReference type="AlphaFoldDB" id="A0A538U6B1"/>
<reference evidence="1 2" key="1">
    <citation type="journal article" date="2019" name="Nat. Microbiol.">
        <title>Mediterranean grassland soil C-N compound turnover is dependent on rainfall and depth, and is mediated by genomically divergent microorganisms.</title>
        <authorList>
            <person name="Diamond S."/>
            <person name="Andeer P.F."/>
            <person name="Li Z."/>
            <person name="Crits-Christoph A."/>
            <person name="Burstein D."/>
            <person name="Anantharaman K."/>
            <person name="Lane K.R."/>
            <person name="Thomas B.C."/>
            <person name="Pan C."/>
            <person name="Northen T.R."/>
            <person name="Banfield J.F."/>
        </authorList>
    </citation>
    <scope>NUCLEOTIDE SEQUENCE [LARGE SCALE GENOMIC DNA]</scope>
    <source>
        <strain evidence="1">WS_10</strain>
    </source>
</reference>
<evidence type="ECO:0000313" key="1">
    <source>
        <dbReference type="EMBL" id="TMQ71397.1"/>
    </source>
</evidence>
<dbReference type="SUPFAM" id="SSF102588">
    <property type="entry name" value="LmbE-like"/>
    <property type="match status" value="1"/>
</dbReference>
<dbReference type="Proteomes" id="UP000319836">
    <property type="component" value="Unassembled WGS sequence"/>
</dbReference>
<dbReference type="EMBL" id="VBPA01000128">
    <property type="protein sequence ID" value="TMQ71397.1"/>
    <property type="molecule type" value="Genomic_DNA"/>
</dbReference>
<name>A0A538U6B1_UNCEI</name>
<accession>A0A538U6B1</accession>
<dbReference type="InterPro" id="IPR024078">
    <property type="entry name" value="LmbE-like_dom_sf"/>
</dbReference>
<dbReference type="Pfam" id="PF02585">
    <property type="entry name" value="PIG-L"/>
    <property type="match status" value="1"/>
</dbReference>
<evidence type="ECO:0000313" key="2">
    <source>
        <dbReference type="Proteomes" id="UP000319836"/>
    </source>
</evidence>
<dbReference type="InterPro" id="IPR003737">
    <property type="entry name" value="GlcNAc_PI_deacetylase-related"/>
</dbReference>
<organism evidence="1 2">
    <name type="scientific">Eiseniibacteriota bacterium</name>
    <dbReference type="NCBI Taxonomy" id="2212470"/>
    <lineage>
        <taxon>Bacteria</taxon>
        <taxon>Candidatus Eiseniibacteriota</taxon>
    </lineage>
</organism>
<comment type="caution">
    <text evidence="1">The sequence shown here is derived from an EMBL/GenBank/DDBJ whole genome shotgun (WGS) entry which is preliminary data.</text>
</comment>
<proteinExistence type="predicted"/>
<feature type="non-terminal residue" evidence="1">
    <location>
        <position position="77"/>
    </location>
</feature>
<sequence>MSSRPLKLMAILAHPDDESLGTGGILAKSKSEGVEVSLVTATRGQSGRFLHHRSGPEHPGPERLGVIREAELRAAAT</sequence>
<protein>
    <submittedName>
        <fullName evidence="1">PIG-L family deacetylase</fullName>
    </submittedName>
</protein>
<gene>
    <name evidence="1" type="ORF">E6K80_05775</name>
</gene>
<dbReference type="Gene3D" id="3.40.50.10320">
    <property type="entry name" value="LmbE-like"/>
    <property type="match status" value="1"/>
</dbReference>